<organism evidence="2">
    <name type="scientific">Culex pipiens</name>
    <name type="common">House mosquito</name>
    <dbReference type="NCBI Taxonomy" id="7175"/>
    <lineage>
        <taxon>Eukaryota</taxon>
        <taxon>Metazoa</taxon>
        <taxon>Ecdysozoa</taxon>
        <taxon>Arthropoda</taxon>
        <taxon>Hexapoda</taxon>
        <taxon>Insecta</taxon>
        <taxon>Pterygota</taxon>
        <taxon>Neoptera</taxon>
        <taxon>Endopterygota</taxon>
        <taxon>Diptera</taxon>
        <taxon>Nematocera</taxon>
        <taxon>Culicoidea</taxon>
        <taxon>Culicidae</taxon>
        <taxon>Culicinae</taxon>
        <taxon>Culicini</taxon>
        <taxon>Culex</taxon>
        <taxon>Culex</taxon>
    </lineage>
</organism>
<dbReference type="EMBL" id="HBUE01328905">
    <property type="protein sequence ID" value="CAG6592250.1"/>
    <property type="molecule type" value="Transcribed_RNA"/>
</dbReference>
<evidence type="ECO:0000313" key="2">
    <source>
        <dbReference type="EMBL" id="CAG6592250.1"/>
    </source>
</evidence>
<feature type="compositionally biased region" description="Low complexity" evidence="1">
    <location>
        <begin position="68"/>
        <end position="81"/>
    </location>
</feature>
<reference evidence="2" key="1">
    <citation type="submission" date="2021-05" db="EMBL/GenBank/DDBJ databases">
        <authorList>
            <person name="Alioto T."/>
            <person name="Alioto T."/>
            <person name="Gomez Garrido J."/>
        </authorList>
    </citation>
    <scope>NUCLEOTIDE SEQUENCE</scope>
</reference>
<accession>A0A8D8KGB9</accession>
<feature type="region of interest" description="Disordered" evidence="1">
    <location>
        <begin position="37"/>
        <end position="109"/>
    </location>
</feature>
<proteinExistence type="predicted"/>
<sequence>MRASPNTSRRNIWRRMKTNPTAITNRMILRKRVSLGRAVEGGEEPSRPVRQGVTKSPRRRRFAPSAGRWSTTSSAIWSSTRRCGRISASTARRTSPRGISCNHTSTVST</sequence>
<name>A0A8D8KGB9_CULPI</name>
<dbReference type="AlphaFoldDB" id="A0A8D8KGB9"/>
<dbReference type="EMBL" id="HBUE01222239">
    <property type="protein sequence ID" value="CAG6540183.1"/>
    <property type="molecule type" value="Transcribed_RNA"/>
</dbReference>
<evidence type="ECO:0000256" key="1">
    <source>
        <dbReference type="SAM" id="MobiDB-lite"/>
    </source>
</evidence>
<protein>
    <submittedName>
        <fullName evidence="2">(northern house mosquito) hypothetical protein</fullName>
    </submittedName>
</protein>